<protein>
    <recommendedName>
        <fullName evidence="1">non-specific serine/threonine protein kinase</fullName>
        <ecNumber evidence="1">2.7.11.1</ecNumber>
    </recommendedName>
</protein>
<evidence type="ECO:0000256" key="1">
    <source>
        <dbReference type="ARBA" id="ARBA00012513"/>
    </source>
</evidence>
<dbReference type="PROSITE" id="PS00108">
    <property type="entry name" value="PROTEIN_KINASE_ST"/>
    <property type="match status" value="1"/>
</dbReference>
<dbReference type="Pfam" id="PF00027">
    <property type="entry name" value="cNMP_binding"/>
    <property type="match status" value="1"/>
</dbReference>
<evidence type="ECO:0000313" key="12">
    <source>
        <dbReference type="EMBL" id="SFN37882.1"/>
    </source>
</evidence>
<keyword evidence="3" id="KW-0140">cGMP</keyword>
<evidence type="ECO:0000256" key="2">
    <source>
        <dbReference type="ARBA" id="ARBA00022527"/>
    </source>
</evidence>
<dbReference type="SUPFAM" id="SSF51206">
    <property type="entry name" value="cAMP-binding domain-like"/>
    <property type="match status" value="1"/>
</dbReference>
<dbReference type="Gene3D" id="2.60.120.10">
    <property type="entry name" value="Jelly Rolls"/>
    <property type="match status" value="1"/>
</dbReference>
<dbReference type="InterPro" id="IPR017441">
    <property type="entry name" value="Protein_kinase_ATP_BS"/>
</dbReference>
<evidence type="ECO:0000256" key="3">
    <source>
        <dbReference type="ARBA" id="ARBA00022535"/>
    </source>
</evidence>
<dbReference type="SMART" id="SM00220">
    <property type="entry name" value="S_TKc"/>
    <property type="match status" value="1"/>
</dbReference>
<dbReference type="PANTHER" id="PTHR24348">
    <property type="entry name" value="SERINE/THREONINE-PROTEIN KINASE UNC-51-RELATED"/>
    <property type="match status" value="1"/>
</dbReference>
<keyword evidence="8" id="KW-0142">cGMP-binding</keyword>
<keyword evidence="5 9" id="KW-0547">Nucleotide-binding</keyword>
<evidence type="ECO:0000259" key="11">
    <source>
        <dbReference type="PROSITE" id="PS50042"/>
    </source>
</evidence>
<proteinExistence type="predicted"/>
<dbReference type="Proteomes" id="UP000242869">
    <property type="component" value="Unassembled WGS sequence"/>
</dbReference>
<gene>
    <name evidence="12" type="ORF">SAMN05660284_01335</name>
</gene>
<dbReference type="PROSITE" id="PS00107">
    <property type="entry name" value="PROTEIN_KINASE_ATP"/>
    <property type="match status" value="1"/>
</dbReference>
<dbReference type="InterPro" id="IPR011009">
    <property type="entry name" value="Kinase-like_dom_sf"/>
</dbReference>
<evidence type="ECO:0000256" key="4">
    <source>
        <dbReference type="ARBA" id="ARBA00022679"/>
    </source>
</evidence>
<accession>A0A1I4YIN7</accession>
<dbReference type="Gene3D" id="1.10.510.10">
    <property type="entry name" value="Transferase(Phosphotransferase) domain 1"/>
    <property type="match status" value="1"/>
</dbReference>
<dbReference type="InterPro" id="IPR014710">
    <property type="entry name" value="RmlC-like_jellyroll"/>
</dbReference>
<dbReference type="InterPro" id="IPR018490">
    <property type="entry name" value="cNMP-bd_dom_sf"/>
</dbReference>
<dbReference type="Pfam" id="PF00069">
    <property type="entry name" value="Pkinase"/>
    <property type="match status" value="1"/>
</dbReference>
<evidence type="ECO:0000256" key="8">
    <source>
        <dbReference type="ARBA" id="ARBA00022992"/>
    </source>
</evidence>
<dbReference type="InterPro" id="IPR000719">
    <property type="entry name" value="Prot_kinase_dom"/>
</dbReference>
<dbReference type="GO" id="GO:0005829">
    <property type="term" value="C:cytosol"/>
    <property type="evidence" value="ECO:0007669"/>
    <property type="project" value="TreeGrafter"/>
</dbReference>
<evidence type="ECO:0000313" key="13">
    <source>
        <dbReference type="Proteomes" id="UP000242869"/>
    </source>
</evidence>
<reference evidence="13" key="1">
    <citation type="submission" date="2016-10" db="EMBL/GenBank/DDBJ databases">
        <authorList>
            <person name="Varghese N."/>
            <person name="Submissions S."/>
        </authorList>
    </citation>
    <scope>NUCLEOTIDE SEQUENCE [LARGE SCALE GENOMIC DNA]</scope>
    <source>
        <strain evidence="13">DSM 6150</strain>
    </source>
</reference>
<feature type="binding site" evidence="9">
    <location>
        <position position="36"/>
    </location>
    <ligand>
        <name>ATP</name>
        <dbReference type="ChEBI" id="CHEBI:30616"/>
    </ligand>
</feature>
<evidence type="ECO:0000256" key="5">
    <source>
        <dbReference type="ARBA" id="ARBA00022741"/>
    </source>
</evidence>
<evidence type="ECO:0000256" key="6">
    <source>
        <dbReference type="ARBA" id="ARBA00022777"/>
    </source>
</evidence>
<feature type="domain" description="Protein kinase" evidence="10">
    <location>
        <begin position="7"/>
        <end position="274"/>
    </location>
</feature>
<dbReference type="SUPFAM" id="SSF56112">
    <property type="entry name" value="Protein kinase-like (PK-like)"/>
    <property type="match status" value="1"/>
</dbReference>
<dbReference type="GO" id="GO:0005776">
    <property type="term" value="C:autophagosome"/>
    <property type="evidence" value="ECO:0007669"/>
    <property type="project" value="TreeGrafter"/>
</dbReference>
<keyword evidence="13" id="KW-1185">Reference proteome</keyword>
<dbReference type="InterPro" id="IPR045269">
    <property type="entry name" value="Atg1-like"/>
</dbReference>
<feature type="domain" description="Cyclic nucleotide-binding" evidence="11">
    <location>
        <begin position="294"/>
        <end position="392"/>
    </location>
</feature>
<evidence type="ECO:0000256" key="7">
    <source>
        <dbReference type="ARBA" id="ARBA00022840"/>
    </source>
</evidence>
<name>A0A1I4YIN7_9NEIS</name>
<evidence type="ECO:0000256" key="9">
    <source>
        <dbReference type="PROSITE-ProRule" id="PRU10141"/>
    </source>
</evidence>
<dbReference type="AlphaFoldDB" id="A0A1I4YIN7"/>
<dbReference type="SMART" id="SM00100">
    <property type="entry name" value="cNMP"/>
    <property type="match status" value="1"/>
</dbReference>
<dbReference type="CDD" id="cd00038">
    <property type="entry name" value="CAP_ED"/>
    <property type="match status" value="1"/>
</dbReference>
<dbReference type="CDD" id="cd14014">
    <property type="entry name" value="STKc_PknB_like"/>
    <property type="match status" value="1"/>
</dbReference>
<dbReference type="GO" id="GO:0016020">
    <property type="term" value="C:membrane"/>
    <property type="evidence" value="ECO:0007669"/>
    <property type="project" value="TreeGrafter"/>
</dbReference>
<dbReference type="InterPro" id="IPR008271">
    <property type="entry name" value="Ser/Thr_kinase_AS"/>
</dbReference>
<evidence type="ECO:0000259" key="10">
    <source>
        <dbReference type="PROSITE" id="PS50011"/>
    </source>
</evidence>
<dbReference type="STRING" id="83765.SAMN05660284_01335"/>
<organism evidence="12 13">
    <name type="scientific">Formivibrio citricus</name>
    <dbReference type="NCBI Taxonomy" id="83765"/>
    <lineage>
        <taxon>Bacteria</taxon>
        <taxon>Pseudomonadati</taxon>
        <taxon>Pseudomonadota</taxon>
        <taxon>Betaproteobacteria</taxon>
        <taxon>Neisseriales</taxon>
        <taxon>Chitinibacteraceae</taxon>
        <taxon>Formivibrio</taxon>
    </lineage>
</organism>
<dbReference type="EMBL" id="FOVE01000008">
    <property type="protein sequence ID" value="SFN37882.1"/>
    <property type="molecule type" value="Genomic_DNA"/>
</dbReference>
<keyword evidence="6 12" id="KW-0418">Kinase</keyword>
<dbReference type="EC" id="2.7.11.1" evidence="1"/>
<dbReference type="PROSITE" id="PS50011">
    <property type="entry name" value="PROTEIN_KINASE_DOM"/>
    <property type="match status" value="1"/>
</dbReference>
<dbReference type="PROSITE" id="PS50042">
    <property type="entry name" value="CNMP_BINDING_3"/>
    <property type="match status" value="1"/>
</dbReference>
<dbReference type="GO" id="GO:0004674">
    <property type="term" value="F:protein serine/threonine kinase activity"/>
    <property type="evidence" value="ECO:0007669"/>
    <property type="project" value="UniProtKB-KW"/>
</dbReference>
<dbReference type="InterPro" id="IPR000595">
    <property type="entry name" value="cNMP-bd_dom"/>
</dbReference>
<dbReference type="GO" id="GO:0000407">
    <property type="term" value="C:phagophore assembly site"/>
    <property type="evidence" value="ECO:0007669"/>
    <property type="project" value="TreeGrafter"/>
</dbReference>
<keyword evidence="4" id="KW-0808">Transferase</keyword>
<dbReference type="PANTHER" id="PTHR24348:SF22">
    <property type="entry name" value="NON-SPECIFIC SERINE_THREONINE PROTEIN KINASE"/>
    <property type="match status" value="1"/>
</dbReference>
<dbReference type="FunFam" id="1.10.510.10:FF:000021">
    <property type="entry name" value="Serine/threonine protein kinase"/>
    <property type="match status" value="1"/>
</dbReference>
<keyword evidence="7 9" id="KW-0067">ATP-binding</keyword>
<sequence length="426" mass="48201">MKKLGKYQLLNLLGGGATADVYLAQDTFLQQRVALKIFKHESLRDPAYAGKIQRMFQNEARLVRSLRHPGIVEILDAVQDESHAYIVMEYVEGRPLSTHARADNLLPVPQILQIAFKCCTAMQYAASRGLIHRDLKPDNLLLTPRGDVKISDFGTARQYDQAMTMLSSMMGTPAYMSPEQICEQPLDARSDIFALGIVLYELLTGTRPFQADTMMALLYRIQNETHPPLRAYRQDLPSALESLIDIALQKNPEARFSSWQAFADHLSAIDHTLYPPSNTLSDREKFLALRHNPFFAQFEEPEIWQALHMARWHRLKAGTVLMHENSPGNSFSILLDGEVEVRKQGKLLFILQPGACLGEMAFLMPDQPLRSATIKATNKVTVVKFSRESIENAGLDLRARFERRFLHIMVERLMDTTGQLASSAVF</sequence>
<keyword evidence="2 12" id="KW-0723">Serine/threonine-protein kinase</keyword>
<dbReference type="OrthoDB" id="9801841at2"/>
<dbReference type="GO" id="GO:0005524">
    <property type="term" value="F:ATP binding"/>
    <property type="evidence" value="ECO:0007669"/>
    <property type="project" value="UniProtKB-UniRule"/>
</dbReference>
<dbReference type="GO" id="GO:0030553">
    <property type="term" value="F:cGMP binding"/>
    <property type="evidence" value="ECO:0007669"/>
    <property type="project" value="UniProtKB-KW"/>
</dbReference>
<dbReference type="RefSeq" id="WP_091193138.1">
    <property type="nucleotide sequence ID" value="NZ_FOVE01000008.1"/>
</dbReference>
<dbReference type="Gene3D" id="3.30.200.20">
    <property type="entry name" value="Phosphorylase Kinase, domain 1"/>
    <property type="match status" value="1"/>
</dbReference>